<dbReference type="InterPro" id="IPR013103">
    <property type="entry name" value="RVT_2"/>
</dbReference>
<dbReference type="Pfam" id="PF25597">
    <property type="entry name" value="SH3_retrovirus"/>
    <property type="match status" value="1"/>
</dbReference>
<organism evidence="4">
    <name type="scientific">Tanacetum cinerariifolium</name>
    <name type="common">Dalmatian daisy</name>
    <name type="synonym">Chrysanthemum cinerariifolium</name>
    <dbReference type="NCBI Taxonomy" id="118510"/>
    <lineage>
        <taxon>Eukaryota</taxon>
        <taxon>Viridiplantae</taxon>
        <taxon>Streptophyta</taxon>
        <taxon>Embryophyta</taxon>
        <taxon>Tracheophyta</taxon>
        <taxon>Spermatophyta</taxon>
        <taxon>Magnoliopsida</taxon>
        <taxon>eudicotyledons</taxon>
        <taxon>Gunneridae</taxon>
        <taxon>Pentapetalae</taxon>
        <taxon>asterids</taxon>
        <taxon>campanulids</taxon>
        <taxon>Asterales</taxon>
        <taxon>Asteraceae</taxon>
        <taxon>Asteroideae</taxon>
        <taxon>Anthemideae</taxon>
        <taxon>Anthemidinae</taxon>
        <taxon>Tanacetum</taxon>
    </lineage>
</organism>
<feature type="compositionally biased region" description="Polar residues" evidence="1">
    <location>
        <begin position="139"/>
        <end position="151"/>
    </location>
</feature>
<protein>
    <submittedName>
        <fullName evidence="4">Putative ribonuclease H-like domain-containing protein</fullName>
    </submittedName>
</protein>
<evidence type="ECO:0000259" key="3">
    <source>
        <dbReference type="Pfam" id="PF25597"/>
    </source>
</evidence>
<evidence type="ECO:0000259" key="2">
    <source>
        <dbReference type="Pfam" id="PF07727"/>
    </source>
</evidence>
<comment type="caution">
    <text evidence="4">The sequence shown here is derived from an EMBL/GenBank/DDBJ whole genome shotgun (WGS) entry which is preliminary data.</text>
</comment>
<feature type="region of interest" description="Disordered" evidence="1">
    <location>
        <begin position="873"/>
        <end position="897"/>
    </location>
</feature>
<name>A0A699HRV4_TANCI</name>
<proteinExistence type="predicted"/>
<reference evidence="4" key="1">
    <citation type="journal article" date="2019" name="Sci. Rep.">
        <title>Draft genome of Tanacetum cinerariifolium, the natural source of mosquito coil.</title>
        <authorList>
            <person name="Yamashiro T."/>
            <person name="Shiraishi A."/>
            <person name="Satake H."/>
            <person name="Nakayama K."/>
        </authorList>
    </citation>
    <scope>NUCLEOTIDE SEQUENCE</scope>
</reference>
<dbReference type="PANTHER" id="PTHR11439">
    <property type="entry name" value="GAG-POL-RELATED RETROTRANSPOSON"/>
    <property type="match status" value="1"/>
</dbReference>
<feature type="region of interest" description="Disordered" evidence="1">
    <location>
        <begin position="590"/>
        <end position="610"/>
    </location>
</feature>
<sequence length="1000" mass="112523">MILNTLDHLGKFEEKGDEGYFIGYSMSSKAFWVFNKRTRRVEEKLHVEFLENEAIEKGAGPNWLFDIDSLTKSINYVPVDAGTISTNLSGIKDTASQEVKKDVSSLRYIALPNWAHDALLEFSSSTPQDHCSTEVPEGSENTNPTISTSNPPADHMETLIVETPIHTVSSPVLTAYSTDSQEPSSDARLILKRVANQEETPSLDNIISLTNRFEDILRGTTNSDESNEEEADISNMETAITASPTPTLRIHKDHPKSQIISPVDTPIQTRNKSKEGGEQSFIISDALQDPSWVEAMQEELLQFKIQNVWTLVDCLKGEERIDYDEVFAPVARIEAIRLFLAYASFMAFTVYQMDVKSAFLYGTIDEEVHQVTPKECHLHAVKMIFRYLKGHPKLGLWYPKESPFDLVAYSNSDYGGATQDRKSTTEGCQFLGRRLISWQCKKQTIIATSTTEAEYVAAASCYGQVLWIQNQLLDYGFSMLCEALSKEISSPILGLQVILSLVGLLEPLILVTARIETTEDGTKILTTVDGIVRTISESSLRRNLKLRDEKGISSLLDTELFENLTLMGYNISLNQKQYTRRVRIAQSSALSTIEDEPAPPQRDVSKGEACPTDSSFIADQDRAIIAKSSTLSHDSAPRVTSPVVVEGTLKEMVKLLEDKERLAAKSFGDDAPIKGRSMDEGEAATERISDDSEEIETVLTLMDAATVLASGVIDVPTGSRSIPTASTPAEGSVPTSSEEVPTASPVFATATVVTPVTRRKGKEVMVESETLKKQKVQEQIDAQVARELEEQLERDDQRRAEQIAKDVEVVRIHVEEELQSMIDGLYSNNETIAKYLQEYHQFSSELPIERRVELISLKEEVERIKRKGINLEQESKKKQKTSKEATEEAKPPKEVTKEKVYHEGQRSYWKITRLGGSSASYQFFVDLLKHLDREDLNQLWRLVKETLSNRPPTSDKEMELWVELNRMYEPDKEDQLWTHTQNLCMLQLIRNFMTHVECIM</sequence>
<dbReference type="CDD" id="cd09272">
    <property type="entry name" value="RNase_HI_RT_Ty1"/>
    <property type="match status" value="1"/>
</dbReference>
<dbReference type="AlphaFoldDB" id="A0A699HRV4"/>
<feature type="region of interest" description="Disordered" evidence="1">
    <location>
        <begin position="719"/>
        <end position="741"/>
    </location>
</feature>
<feature type="region of interest" description="Disordered" evidence="1">
    <location>
        <begin position="125"/>
        <end position="151"/>
    </location>
</feature>
<evidence type="ECO:0000256" key="1">
    <source>
        <dbReference type="SAM" id="MobiDB-lite"/>
    </source>
</evidence>
<accession>A0A699HRV4</accession>
<dbReference type="Pfam" id="PF07727">
    <property type="entry name" value="RVT_2"/>
    <property type="match status" value="1"/>
</dbReference>
<gene>
    <name evidence="4" type="ORF">Tci_440719</name>
</gene>
<evidence type="ECO:0000313" key="4">
    <source>
        <dbReference type="EMBL" id="GEY68745.1"/>
    </source>
</evidence>
<feature type="domain" description="Reverse transcriptase Ty1/copia-type" evidence="2">
    <location>
        <begin position="319"/>
        <end position="374"/>
    </location>
</feature>
<dbReference type="InterPro" id="IPR057670">
    <property type="entry name" value="SH3_retrovirus"/>
</dbReference>
<feature type="compositionally biased region" description="Polar residues" evidence="1">
    <location>
        <begin position="719"/>
        <end position="739"/>
    </location>
</feature>
<feature type="domain" description="Retroviral polymerase SH3-like" evidence="3">
    <location>
        <begin position="8"/>
        <end position="54"/>
    </location>
</feature>
<dbReference type="PANTHER" id="PTHR11439:SF495">
    <property type="entry name" value="REVERSE TRANSCRIPTASE, RNA-DEPENDENT DNA POLYMERASE-RELATED"/>
    <property type="match status" value="1"/>
</dbReference>
<dbReference type="EMBL" id="BKCJ010200292">
    <property type="protein sequence ID" value="GEY68745.1"/>
    <property type="molecule type" value="Genomic_DNA"/>
</dbReference>